<reference evidence="4" key="2">
    <citation type="submission" date="2025-09" db="UniProtKB">
        <authorList>
            <consortium name="Ensembl"/>
        </authorList>
    </citation>
    <scope>IDENTIFICATION</scope>
</reference>
<sequence length="290" mass="33424">MSGSQIHITCLLLVLLFICMGAVNQPGVVVLWIGKFALIISLLTLLISAVTPWIFSFRESREKHLEFSVSKEEKDIQLKLVRKEQEERVTQKANYVMENVVKPREESKFKKKEERFYKMTGQSWKLTEGFRLGIAEDEDSIETSNVDSTSVENPNKEALRKRKLPEHVTRCIPKPEQPWPKKVSYEIIIPDILEATAEVIALPEEPDEVEGVVTVALRCPSGRVFRRRFYKTCSSHVLLDWMTKVGYHYDLYALYTSSPRYHIEMDNDLSLDAIGIVKDTLLNVEQNYPS</sequence>
<accession>A0A8C5MWN2</accession>
<reference evidence="4" key="1">
    <citation type="submission" date="2025-08" db="UniProtKB">
        <authorList>
            <consortium name="Ensembl"/>
        </authorList>
    </citation>
    <scope>IDENTIFICATION</scope>
</reference>
<keyword evidence="2" id="KW-0732">Signal</keyword>
<dbReference type="AlphaFoldDB" id="A0A8C5MWN2"/>
<dbReference type="InterPro" id="IPR029071">
    <property type="entry name" value="Ubiquitin-like_domsf"/>
</dbReference>
<dbReference type="Proteomes" id="UP000694569">
    <property type="component" value="Unplaced"/>
</dbReference>
<organism evidence="4 5">
    <name type="scientific">Leptobrachium leishanense</name>
    <name type="common">Leishan spiny toad</name>
    <dbReference type="NCBI Taxonomy" id="445787"/>
    <lineage>
        <taxon>Eukaryota</taxon>
        <taxon>Metazoa</taxon>
        <taxon>Chordata</taxon>
        <taxon>Craniata</taxon>
        <taxon>Vertebrata</taxon>
        <taxon>Euteleostomi</taxon>
        <taxon>Amphibia</taxon>
        <taxon>Batrachia</taxon>
        <taxon>Anura</taxon>
        <taxon>Pelobatoidea</taxon>
        <taxon>Megophryidae</taxon>
        <taxon>Leptobrachium</taxon>
    </lineage>
</organism>
<evidence type="ECO:0000256" key="1">
    <source>
        <dbReference type="SAM" id="Phobius"/>
    </source>
</evidence>
<dbReference type="InterPro" id="IPR050730">
    <property type="entry name" value="UBX_domain-protein"/>
</dbReference>
<keyword evidence="5" id="KW-1185">Reference proteome</keyword>
<feature type="transmembrane region" description="Helical" evidence="1">
    <location>
        <begin position="31"/>
        <end position="55"/>
    </location>
</feature>
<evidence type="ECO:0000313" key="4">
    <source>
        <dbReference type="Ensembl" id="ENSLLEP00000018171.1"/>
    </source>
</evidence>
<protein>
    <recommendedName>
        <fullName evidence="3">UBX domain-containing protein</fullName>
    </recommendedName>
</protein>
<keyword evidence="1" id="KW-0812">Transmembrane</keyword>
<dbReference type="OrthoDB" id="1920064at2759"/>
<dbReference type="InterPro" id="IPR017247">
    <property type="entry name" value="UBXN8"/>
</dbReference>
<name>A0A8C5MWN2_9ANUR</name>
<dbReference type="GO" id="GO:0043130">
    <property type="term" value="F:ubiquitin binding"/>
    <property type="evidence" value="ECO:0007669"/>
    <property type="project" value="TreeGrafter"/>
</dbReference>
<dbReference type="Gene3D" id="3.10.20.90">
    <property type="entry name" value="Phosphatidylinositol 3-kinase Catalytic Subunit, Chain A, domain 1"/>
    <property type="match status" value="1"/>
</dbReference>
<dbReference type="PIRSF" id="PIRSF037632">
    <property type="entry name" value="UBX_Rep6"/>
    <property type="match status" value="1"/>
</dbReference>
<dbReference type="SUPFAM" id="SSF54236">
    <property type="entry name" value="Ubiquitin-like"/>
    <property type="match status" value="1"/>
</dbReference>
<dbReference type="Ensembl" id="ENSLLET00000018890.1">
    <property type="protein sequence ID" value="ENSLLEP00000018171.1"/>
    <property type="gene ID" value="ENSLLEG00000011581.1"/>
</dbReference>
<feature type="chain" id="PRO_5034041734" description="UBX domain-containing protein" evidence="2">
    <location>
        <begin position="22"/>
        <end position="290"/>
    </location>
</feature>
<proteinExistence type="predicted"/>
<dbReference type="GO" id="GO:0036503">
    <property type="term" value="P:ERAD pathway"/>
    <property type="evidence" value="ECO:0007669"/>
    <property type="project" value="InterPro"/>
</dbReference>
<dbReference type="PANTHER" id="PTHR23322:SF93">
    <property type="entry name" value="UBX DOMAIN-CONTAINING PROTEIN 8"/>
    <property type="match status" value="1"/>
</dbReference>
<keyword evidence="1" id="KW-1133">Transmembrane helix</keyword>
<dbReference type="InterPro" id="IPR001012">
    <property type="entry name" value="UBX_dom"/>
</dbReference>
<evidence type="ECO:0000259" key="3">
    <source>
        <dbReference type="PROSITE" id="PS50033"/>
    </source>
</evidence>
<feature type="signal peptide" evidence="2">
    <location>
        <begin position="1"/>
        <end position="21"/>
    </location>
</feature>
<evidence type="ECO:0000313" key="5">
    <source>
        <dbReference type="Proteomes" id="UP000694569"/>
    </source>
</evidence>
<keyword evidence="1" id="KW-0472">Membrane</keyword>
<dbReference type="PANTHER" id="PTHR23322">
    <property type="entry name" value="FAS-ASSOCIATED PROTEIN"/>
    <property type="match status" value="1"/>
</dbReference>
<evidence type="ECO:0000256" key="2">
    <source>
        <dbReference type="SAM" id="SignalP"/>
    </source>
</evidence>
<dbReference type="PROSITE" id="PS50033">
    <property type="entry name" value="UBX"/>
    <property type="match status" value="1"/>
</dbReference>
<dbReference type="Pfam" id="PF00789">
    <property type="entry name" value="UBX"/>
    <property type="match status" value="1"/>
</dbReference>
<feature type="domain" description="UBX" evidence="3">
    <location>
        <begin position="208"/>
        <end position="284"/>
    </location>
</feature>
<dbReference type="GeneTree" id="ENSGT00390000018326"/>